<gene>
    <name evidence="1" type="ORF">HLA99_08495</name>
</gene>
<proteinExistence type="predicted"/>
<dbReference type="RefSeq" id="WP_167035568.1">
    <property type="nucleotide sequence ID" value="NZ_BAAANA010000002.1"/>
</dbReference>
<organism evidence="1 2">
    <name type="scientific">Microbacterium ulmi</name>
    <dbReference type="NCBI Taxonomy" id="179095"/>
    <lineage>
        <taxon>Bacteria</taxon>
        <taxon>Bacillati</taxon>
        <taxon>Actinomycetota</taxon>
        <taxon>Actinomycetes</taxon>
        <taxon>Micrococcales</taxon>
        <taxon>Microbacteriaceae</taxon>
        <taxon>Microbacterium</taxon>
    </lineage>
</organism>
<dbReference type="Proteomes" id="UP000543598">
    <property type="component" value="Unassembled WGS sequence"/>
</dbReference>
<reference evidence="1 2" key="1">
    <citation type="submission" date="2020-05" db="EMBL/GenBank/DDBJ databases">
        <title>MicrobeNet Type strains.</title>
        <authorList>
            <person name="Nicholson A.C."/>
        </authorList>
    </citation>
    <scope>NUCLEOTIDE SEQUENCE [LARGE SCALE GENOMIC DNA]</scope>
    <source>
        <strain evidence="1 2">JCM 14282</strain>
    </source>
</reference>
<comment type="caution">
    <text evidence="1">The sequence shown here is derived from an EMBL/GenBank/DDBJ whole genome shotgun (WGS) entry which is preliminary data.</text>
</comment>
<accession>A0A7Y2LZT2</accession>
<dbReference type="GO" id="GO:0008168">
    <property type="term" value="F:methyltransferase activity"/>
    <property type="evidence" value="ECO:0007669"/>
    <property type="project" value="UniProtKB-KW"/>
</dbReference>
<evidence type="ECO:0000313" key="2">
    <source>
        <dbReference type="Proteomes" id="UP000543598"/>
    </source>
</evidence>
<keyword evidence="2" id="KW-1185">Reference proteome</keyword>
<dbReference type="GO" id="GO:0032259">
    <property type="term" value="P:methylation"/>
    <property type="evidence" value="ECO:0007669"/>
    <property type="project" value="UniProtKB-KW"/>
</dbReference>
<name>A0A7Y2LZT2_9MICO</name>
<dbReference type="SUPFAM" id="SSF53335">
    <property type="entry name" value="S-adenosyl-L-methionine-dependent methyltransferases"/>
    <property type="match status" value="1"/>
</dbReference>
<protein>
    <submittedName>
        <fullName evidence="1">SAM-dependent methyltransferase</fullName>
    </submittedName>
</protein>
<dbReference type="InterPro" id="IPR029063">
    <property type="entry name" value="SAM-dependent_MTases_sf"/>
</dbReference>
<dbReference type="EMBL" id="JABEMB010000010">
    <property type="protein sequence ID" value="NNH03885.1"/>
    <property type="molecule type" value="Genomic_DNA"/>
</dbReference>
<dbReference type="Gene3D" id="3.40.50.150">
    <property type="entry name" value="Vaccinia Virus protein VP39"/>
    <property type="match status" value="1"/>
</dbReference>
<dbReference type="AlphaFoldDB" id="A0A7Y2LZT2"/>
<keyword evidence="1" id="KW-0808">Transferase</keyword>
<sequence>MSDIVIVAPEWLTLRESADARARAAGLAALVGERMPRGPLAIHDLGSGTGSMMRWLAPLLPGPQTWMLHDWNSALLAAAEPALDAGGRPAAVSARVGDLARLDAVHLAGASLVTASALLDVLTREELESIVRACRATGAPFLASLTVTGLVRLDPVDPADRIFQAAFNRHQRRAVEGRRLLGPDAPRVVADLFAAAGWDVQAADTPWTLAAPDADLIAEWLEGWIEAAVEQRPALSEWAEEFRARRIGQLARDELTVVVDHRDVLAWPR</sequence>
<keyword evidence="1" id="KW-0489">Methyltransferase</keyword>
<evidence type="ECO:0000313" key="1">
    <source>
        <dbReference type="EMBL" id="NNH03885.1"/>
    </source>
</evidence>